<feature type="domain" description="Amidase" evidence="3">
    <location>
        <begin position="113"/>
        <end position="589"/>
    </location>
</feature>
<dbReference type="InterPro" id="IPR036928">
    <property type="entry name" value="AS_sf"/>
</dbReference>
<feature type="active site" description="Charge relay system" evidence="1">
    <location>
        <position position="165"/>
    </location>
</feature>
<accession>A0A7J7JXV0</accession>
<dbReference type="InterPro" id="IPR052096">
    <property type="entry name" value="Endocannabinoid_amidase"/>
</dbReference>
<evidence type="ECO:0000256" key="2">
    <source>
        <dbReference type="PIRSR" id="PIRSR001221-2"/>
    </source>
</evidence>
<dbReference type="SUPFAM" id="SSF75304">
    <property type="entry name" value="Amidase signature (AS) enzymes"/>
    <property type="match status" value="1"/>
</dbReference>
<feature type="binding site" evidence="2">
    <location>
        <begin position="261"/>
        <end position="264"/>
    </location>
    <ligand>
        <name>substrate</name>
    </ligand>
</feature>
<keyword evidence="5" id="KW-1185">Reference proteome</keyword>
<dbReference type="GO" id="GO:0009062">
    <property type="term" value="P:fatty acid catabolic process"/>
    <property type="evidence" value="ECO:0007669"/>
    <property type="project" value="TreeGrafter"/>
</dbReference>
<gene>
    <name evidence="4" type="ORF">EB796_011526</name>
</gene>
<dbReference type="PIRSF" id="PIRSF001221">
    <property type="entry name" value="Amidase_fungi"/>
    <property type="match status" value="1"/>
</dbReference>
<dbReference type="EMBL" id="VXIV02001745">
    <property type="protein sequence ID" value="KAF6030166.1"/>
    <property type="molecule type" value="Genomic_DNA"/>
</dbReference>
<sequence>MMKPADLTFGSLIEYLSKKFNFTFNRNHYLTISSLPICIVLWLFRKYRNKQKKQSLDCLRDEFSSKLYSQRVQVQTVCQLKISEERAKEITSLSFTELQSKLQKREFSCIEVLYAFQRVAFTENVQLNFIVQPVLEAEEIARRLDGLPASEKDKLPLFGIPFSLKENFGISGYQCTAGASKLISNLSADTCSSVQTLIDAGAVPFIRTNLPQTMMSLGAHNPIYGQTRNPLDLARSPGGSSAGEGAAVGSGSSIIGLGSDIGGSVRVPAAWCGVTALKPSVNRFSTRFMTSIGCGQTLVRGVPGLMGRDVTALVEFSKVLCSDFQYNNDTAVPRVYFNSEEYLSTKPLTIGYLYYWPIVEATESAKNAVTRVVRELSSQGHKVVEWELPQFDCIPGKLLRDIFFADGGASVFRLLENDEVSYTIKRLLSTLGWVGWFKYYLAYTVGWLLPSWFTEKHLVGIVGVENVNKWFQLTDTVEKYKQMWVQDWRDKGIDVLITPAVPVPAEFIDQEEGCMSGSGSYSYLLNMVNFPAGVVPVGKISPEEEVNDFKCYPDHNQVHKCLKKSIKGSTGLPLSVQCVALPYREEMCLRVMNLISKLQ</sequence>
<organism evidence="4 5">
    <name type="scientific">Bugula neritina</name>
    <name type="common">Brown bryozoan</name>
    <name type="synonym">Sertularia neritina</name>
    <dbReference type="NCBI Taxonomy" id="10212"/>
    <lineage>
        <taxon>Eukaryota</taxon>
        <taxon>Metazoa</taxon>
        <taxon>Spiralia</taxon>
        <taxon>Lophotrochozoa</taxon>
        <taxon>Bryozoa</taxon>
        <taxon>Gymnolaemata</taxon>
        <taxon>Cheilostomatida</taxon>
        <taxon>Flustrina</taxon>
        <taxon>Buguloidea</taxon>
        <taxon>Bugulidae</taxon>
        <taxon>Bugula</taxon>
    </lineage>
</organism>
<feature type="active site" description="Acyl-ester intermediate" evidence="1">
    <location>
        <position position="264"/>
    </location>
</feature>
<evidence type="ECO:0000259" key="3">
    <source>
        <dbReference type="Pfam" id="PF01425"/>
    </source>
</evidence>
<dbReference type="OrthoDB" id="6428749at2759"/>
<dbReference type="GO" id="GO:0017064">
    <property type="term" value="F:fatty acid amide hydrolase activity"/>
    <property type="evidence" value="ECO:0007669"/>
    <property type="project" value="TreeGrafter"/>
</dbReference>
<evidence type="ECO:0000313" key="4">
    <source>
        <dbReference type="EMBL" id="KAF6030166.1"/>
    </source>
</evidence>
<feature type="binding site" evidence="2">
    <location>
        <position position="214"/>
    </location>
    <ligand>
        <name>substrate</name>
    </ligand>
</feature>
<evidence type="ECO:0000313" key="5">
    <source>
        <dbReference type="Proteomes" id="UP000593567"/>
    </source>
</evidence>
<dbReference type="AlphaFoldDB" id="A0A7J7JXV0"/>
<name>A0A7J7JXV0_BUGNE</name>
<dbReference type="PANTHER" id="PTHR45847:SF6">
    <property type="entry name" value="FATTY ACID AMIDE HYDROLASE"/>
    <property type="match status" value="1"/>
</dbReference>
<dbReference type="PANTHER" id="PTHR45847">
    <property type="entry name" value="FATTY ACID AMIDE HYDROLASE"/>
    <property type="match status" value="1"/>
</dbReference>
<protein>
    <submittedName>
        <fullName evidence="4">FAAH</fullName>
    </submittedName>
</protein>
<reference evidence="4" key="1">
    <citation type="submission" date="2020-06" db="EMBL/GenBank/DDBJ databases">
        <title>Draft genome of Bugula neritina, a colonial animal packing powerful symbionts and potential medicines.</title>
        <authorList>
            <person name="Rayko M."/>
        </authorList>
    </citation>
    <scope>NUCLEOTIDE SEQUENCE [LARGE SCALE GENOMIC DNA]</scope>
    <source>
        <strain evidence="4">Kwan_BN1</strain>
    </source>
</reference>
<feature type="binding site" evidence="2">
    <location>
        <position position="240"/>
    </location>
    <ligand>
        <name>substrate</name>
    </ligand>
</feature>
<dbReference type="Gene3D" id="3.90.1300.10">
    <property type="entry name" value="Amidase signature (AS) domain"/>
    <property type="match status" value="1"/>
</dbReference>
<proteinExistence type="predicted"/>
<comment type="caution">
    <text evidence="4">The sequence shown here is derived from an EMBL/GenBank/DDBJ whole genome shotgun (WGS) entry which is preliminary data.</text>
</comment>
<dbReference type="InterPro" id="IPR023631">
    <property type="entry name" value="Amidase_dom"/>
</dbReference>
<dbReference type="Pfam" id="PF01425">
    <property type="entry name" value="Amidase"/>
    <property type="match status" value="1"/>
</dbReference>
<evidence type="ECO:0000256" key="1">
    <source>
        <dbReference type="PIRSR" id="PIRSR001221-1"/>
    </source>
</evidence>
<feature type="active site" description="Charge relay system" evidence="1">
    <location>
        <position position="240"/>
    </location>
</feature>
<dbReference type="Proteomes" id="UP000593567">
    <property type="component" value="Unassembled WGS sequence"/>
</dbReference>
<dbReference type="GO" id="GO:0004040">
    <property type="term" value="F:amidase activity"/>
    <property type="evidence" value="ECO:0007669"/>
    <property type="project" value="TreeGrafter"/>
</dbReference>